<gene>
    <name evidence="2" type="ORF">Voc01_067200</name>
</gene>
<organism evidence="2 3">
    <name type="scientific">Virgisporangium ochraceum</name>
    <dbReference type="NCBI Taxonomy" id="65505"/>
    <lineage>
        <taxon>Bacteria</taxon>
        <taxon>Bacillati</taxon>
        <taxon>Actinomycetota</taxon>
        <taxon>Actinomycetes</taxon>
        <taxon>Micromonosporales</taxon>
        <taxon>Micromonosporaceae</taxon>
        <taxon>Virgisporangium</taxon>
    </lineage>
</organism>
<feature type="transmembrane region" description="Helical" evidence="1">
    <location>
        <begin position="29"/>
        <end position="46"/>
    </location>
</feature>
<dbReference type="EMBL" id="BOPH01000090">
    <property type="protein sequence ID" value="GIJ71803.1"/>
    <property type="molecule type" value="Genomic_DNA"/>
</dbReference>
<evidence type="ECO:0000256" key="1">
    <source>
        <dbReference type="SAM" id="Phobius"/>
    </source>
</evidence>
<accession>A0A8J4EEN3</accession>
<keyword evidence="1" id="KW-0472">Membrane</keyword>
<keyword evidence="3" id="KW-1185">Reference proteome</keyword>
<feature type="transmembrane region" description="Helical" evidence="1">
    <location>
        <begin position="214"/>
        <end position="237"/>
    </location>
</feature>
<feature type="transmembrane region" description="Helical" evidence="1">
    <location>
        <begin position="58"/>
        <end position="79"/>
    </location>
</feature>
<evidence type="ECO:0000313" key="3">
    <source>
        <dbReference type="Proteomes" id="UP000635606"/>
    </source>
</evidence>
<feature type="transmembrane region" description="Helical" evidence="1">
    <location>
        <begin position="119"/>
        <end position="139"/>
    </location>
</feature>
<keyword evidence="1" id="KW-0812">Transmembrane</keyword>
<name>A0A8J4EEN3_9ACTN</name>
<dbReference type="Proteomes" id="UP000635606">
    <property type="component" value="Unassembled WGS sequence"/>
</dbReference>
<comment type="caution">
    <text evidence="2">The sequence shown here is derived from an EMBL/GenBank/DDBJ whole genome shotgun (WGS) entry which is preliminary data.</text>
</comment>
<evidence type="ECO:0000313" key="2">
    <source>
        <dbReference type="EMBL" id="GIJ71803.1"/>
    </source>
</evidence>
<dbReference type="AlphaFoldDB" id="A0A8J4EEN3"/>
<feature type="transmembrane region" description="Helical" evidence="1">
    <location>
        <begin position="243"/>
        <end position="264"/>
    </location>
</feature>
<feature type="transmembrane region" description="Helical" evidence="1">
    <location>
        <begin position="181"/>
        <end position="202"/>
    </location>
</feature>
<feature type="transmembrane region" description="Helical" evidence="1">
    <location>
        <begin position="85"/>
        <end position="107"/>
    </location>
</feature>
<reference evidence="2" key="1">
    <citation type="submission" date="2021-01" db="EMBL/GenBank/DDBJ databases">
        <title>Whole genome shotgun sequence of Virgisporangium ochraceum NBRC 16418.</title>
        <authorList>
            <person name="Komaki H."/>
            <person name="Tamura T."/>
        </authorList>
    </citation>
    <scope>NUCLEOTIDE SEQUENCE</scope>
    <source>
        <strain evidence="2">NBRC 16418</strain>
    </source>
</reference>
<protein>
    <submittedName>
        <fullName evidence="2">Uncharacterized protein</fullName>
    </submittedName>
</protein>
<keyword evidence="1" id="KW-1133">Transmembrane helix</keyword>
<sequence>MVRAAPWLAWPVGLALALGHLLGGLLPGVAFVVVDAAYVLAVVVTLHRGRWTRDRAALALLGAGVGIFALASLTGVPTARQPTAMLLNAAVLFAAAVALAVGAVALAHRMPGLPARLGVTAVVVGSAGYLLNLLARWAVVLSGAAPWQAAVEDRAWVANVYLRGLDGVPDTMSLLLVWLDLMQVAYVVLTYVGFAGLAVAAGRAGAVSGSAARAVAAVGGVAAGLTVLCAVLAPVSVVAAEAAFVLTIPFMSTLVPALLACALLTHTPTAAPSLARDPARTNIILGK</sequence>
<proteinExistence type="predicted"/>